<name>A0AAV0LY29_9ROSI</name>
<dbReference type="GO" id="GO:0008757">
    <property type="term" value="F:S-adenosylmethionine-dependent methyltransferase activity"/>
    <property type="evidence" value="ECO:0007669"/>
    <property type="project" value="UniProtKB-ARBA"/>
</dbReference>
<keyword evidence="7" id="KW-1185">Reference proteome</keyword>
<protein>
    <submittedName>
        <fullName evidence="6">Uncharacterized protein</fullName>
    </submittedName>
</protein>
<accession>A0AAV0LY29</accession>
<gene>
    <name evidence="6" type="ORF">LITE_LOCUS25972</name>
</gene>
<keyword evidence="2" id="KW-0808">Transferase</keyword>
<evidence type="ECO:0000259" key="5">
    <source>
        <dbReference type="Pfam" id="PF08100"/>
    </source>
</evidence>
<keyword evidence="3" id="KW-0949">S-adenosyl-L-methionine</keyword>
<dbReference type="AlphaFoldDB" id="A0AAV0LY29"/>
<dbReference type="InterPro" id="IPR012967">
    <property type="entry name" value="COMT_dimerisation"/>
</dbReference>
<keyword evidence="1" id="KW-0489">Methyltransferase</keyword>
<dbReference type="EMBL" id="CAMGYJ010000006">
    <property type="protein sequence ID" value="CAI0438948.1"/>
    <property type="molecule type" value="Genomic_DNA"/>
</dbReference>
<proteinExistence type="predicted"/>
<dbReference type="Pfam" id="PF00891">
    <property type="entry name" value="Methyltransf_2"/>
    <property type="match status" value="1"/>
</dbReference>
<evidence type="ECO:0000313" key="7">
    <source>
        <dbReference type="Proteomes" id="UP001154282"/>
    </source>
</evidence>
<dbReference type="GO" id="GO:0008171">
    <property type="term" value="F:O-methyltransferase activity"/>
    <property type="evidence" value="ECO:0007669"/>
    <property type="project" value="InterPro"/>
</dbReference>
<dbReference type="PANTHER" id="PTHR11746">
    <property type="entry name" value="O-METHYLTRANSFERASE"/>
    <property type="match status" value="1"/>
</dbReference>
<dbReference type="Gene3D" id="1.10.10.10">
    <property type="entry name" value="Winged helix-like DNA-binding domain superfamily/Winged helix DNA-binding domain"/>
    <property type="match status" value="1"/>
</dbReference>
<dbReference type="InterPro" id="IPR029063">
    <property type="entry name" value="SAM-dependent_MTases_sf"/>
</dbReference>
<reference evidence="6" key="1">
    <citation type="submission" date="2022-08" db="EMBL/GenBank/DDBJ databases">
        <authorList>
            <person name="Gutierrez-Valencia J."/>
        </authorList>
    </citation>
    <scope>NUCLEOTIDE SEQUENCE</scope>
</reference>
<evidence type="ECO:0000259" key="4">
    <source>
        <dbReference type="Pfam" id="PF00891"/>
    </source>
</evidence>
<dbReference type="InterPro" id="IPR036390">
    <property type="entry name" value="WH_DNA-bd_sf"/>
</dbReference>
<dbReference type="InterPro" id="IPR016461">
    <property type="entry name" value="COMT-like"/>
</dbReference>
<dbReference type="SUPFAM" id="SSF46785">
    <property type="entry name" value="Winged helix' DNA-binding domain"/>
    <property type="match status" value="1"/>
</dbReference>
<dbReference type="SUPFAM" id="SSF53335">
    <property type="entry name" value="S-adenosyl-L-methionine-dependent methyltransferases"/>
    <property type="match status" value="1"/>
</dbReference>
<dbReference type="Proteomes" id="UP001154282">
    <property type="component" value="Unassembled WGS sequence"/>
</dbReference>
<evidence type="ECO:0000313" key="6">
    <source>
        <dbReference type="EMBL" id="CAI0438948.1"/>
    </source>
</evidence>
<evidence type="ECO:0000256" key="1">
    <source>
        <dbReference type="ARBA" id="ARBA00022603"/>
    </source>
</evidence>
<feature type="domain" description="O-methyltransferase dimerisation" evidence="5">
    <location>
        <begin position="19"/>
        <end position="115"/>
    </location>
</feature>
<dbReference type="PIRSF" id="PIRSF005739">
    <property type="entry name" value="O-mtase"/>
    <property type="match status" value="1"/>
</dbReference>
<feature type="domain" description="O-methyltransferase C-terminal" evidence="4">
    <location>
        <begin position="158"/>
        <end position="376"/>
    </location>
</feature>
<dbReference type="Pfam" id="PF08100">
    <property type="entry name" value="Dimerisation"/>
    <property type="match status" value="1"/>
</dbReference>
<sequence length="394" mass="42334">MEMDATSAVELLEAQPRVWDHSLSYIKAMTLQCAVEMEIADVIQSHGEPIALSELAAALEISAAKAPFLSRLMRMLVHMGYFTQVEQQIVPEGGGRGGGTEELYWVAPLSQLLLKNNPFNARSLVICLNHPNVVDPWRHMSAWFRSSNDDNIIHDTVEQSPPPPPPFAFAHGGKKLYEVCSADAGFGQLLAESMGGDSWMFSRAMVANCKEAFEGLSSLVDVGGSTGTTAKVIAEAFPSIHCTVFDLPNVVAAAAAAASAESLPNLDYVGGDMFTDDIPPADALLFKQWVLLDWPDEACLKVLKQCRKALLSSKNGGKVMIADHVLGHESCSSGGGNSDRGASSSLLLDLMLMAVAEGCLRSEKQWGKLFSDAGFSSYVITPVAGLRSLIQVYP</sequence>
<dbReference type="FunFam" id="1.10.10.10:FF:000213">
    <property type="entry name" value="Coniferyl alcohol 9-O-methyltransferase"/>
    <property type="match status" value="1"/>
</dbReference>
<dbReference type="InterPro" id="IPR036388">
    <property type="entry name" value="WH-like_DNA-bd_sf"/>
</dbReference>
<evidence type="ECO:0000256" key="3">
    <source>
        <dbReference type="ARBA" id="ARBA00022691"/>
    </source>
</evidence>
<dbReference type="PROSITE" id="PS51683">
    <property type="entry name" value="SAM_OMT_II"/>
    <property type="match status" value="1"/>
</dbReference>
<dbReference type="Gene3D" id="3.40.50.150">
    <property type="entry name" value="Vaccinia Virus protein VP39"/>
    <property type="match status" value="1"/>
</dbReference>
<dbReference type="GO" id="GO:0009717">
    <property type="term" value="P:isoflavonoid biosynthetic process"/>
    <property type="evidence" value="ECO:0007669"/>
    <property type="project" value="UniProtKB-ARBA"/>
</dbReference>
<evidence type="ECO:0000256" key="2">
    <source>
        <dbReference type="ARBA" id="ARBA00022679"/>
    </source>
</evidence>
<organism evidence="6 7">
    <name type="scientific">Linum tenue</name>
    <dbReference type="NCBI Taxonomy" id="586396"/>
    <lineage>
        <taxon>Eukaryota</taxon>
        <taxon>Viridiplantae</taxon>
        <taxon>Streptophyta</taxon>
        <taxon>Embryophyta</taxon>
        <taxon>Tracheophyta</taxon>
        <taxon>Spermatophyta</taxon>
        <taxon>Magnoliopsida</taxon>
        <taxon>eudicotyledons</taxon>
        <taxon>Gunneridae</taxon>
        <taxon>Pentapetalae</taxon>
        <taxon>rosids</taxon>
        <taxon>fabids</taxon>
        <taxon>Malpighiales</taxon>
        <taxon>Linaceae</taxon>
        <taxon>Linum</taxon>
    </lineage>
</organism>
<dbReference type="GO" id="GO:0032259">
    <property type="term" value="P:methylation"/>
    <property type="evidence" value="ECO:0007669"/>
    <property type="project" value="UniProtKB-KW"/>
</dbReference>
<comment type="caution">
    <text evidence="6">The sequence shown here is derived from an EMBL/GenBank/DDBJ whole genome shotgun (WGS) entry which is preliminary data.</text>
</comment>
<dbReference type="GO" id="GO:0046983">
    <property type="term" value="F:protein dimerization activity"/>
    <property type="evidence" value="ECO:0007669"/>
    <property type="project" value="InterPro"/>
</dbReference>
<dbReference type="InterPro" id="IPR001077">
    <property type="entry name" value="COMT_C"/>
</dbReference>